<sequence length="44" mass="4956">MQINGAQGQIEDEALHFETLKTDVAQKRIFTSRRKPIAALKVDS</sequence>
<gene>
    <name evidence="1" type="ORF">FBZ95_110216</name>
</gene>
<dbReference type="Proteomes" id="UP000315914">
    <property type="component" value="Unassembled WGS sequence"/>
</dbReference>
<reference evidence="1 2" key="1">
    <citation type="submission" date="2019-06" db="EMBL/GenBank/DDBJ databases">
        <title>Genomic Encyclopedia of Type Strains, Phase IV (KMG-V): Genome sequencing to study the core and pangenomes of soil and plant-associated prokaryotes.</title>
        <authorList>
            <person name="Whitman W."/>
        </authorList>
    </citation>
    <scope>NUCLEOTIDE SEQUENCE [LARGE SCALE GENOMIC DNA]</scope>
    <source>
        <strain evidence="1 2">BR 10556</strain>
    </source>
</reference>
<organism evidence="1 2">
    <name type="scientific">Bradyrhizobium sacchari</name>
    <dbReference type="NCBI Taxonomy" id="1399419"/>
    <lineage>
        <taxon>Bacteria</taxon>
        <taxon>Pseudomonadati</taxon>
        <taxon>Pseudomonadota</taxon>
        <taxon>Alphaproteobacteria</taxon>
        <taxon>Hyphomicrobiales</taxon>
        <taxon>Nitrobacteraceae</taxon>
        <taxon>Bradyrhizobium</taxon>
    </lineage>
</organism>
<proteinExistence type="predicted"/>
<comment type="caution">
    <text evidence="1">The sequence shown here is derived from an EMBL/GenBank/DDBJ whole genome shotgun (WGS) entry which is preliminary data.</text>
</comment>
<accession>A0A560HVP9</accession>
<dbReference type="RefSeq" id="WP_283807761.1">
    <property type="nucleotide sequence ID" value="NZ_LWIG01000069.1"/>
</dbReference>
<dbReference type="EMBL" id="VITW01000010">
    <property type="protein sequence ID" value="TWB69094.1"/>
    <property type="molecule type" value="Genomic_DNA"/>
</dbReference>
<name>A0A560HVP9_9BRAD</name>
<evidence type="ECO:0000313" key="2">
    <source>
        <dbReference type="Proteomes" id="UP000315914"/>
    </source>
</evidence>
<dbReference type="AlphaFoldDB" id="A0A560HVP9"/>
<evidence type="ECO:0000313" key="1">
    <source>
        <dbReference type="EMBL" id="TWB69094.1"/>
    </source>
</evidence>
<protein>
    <submittedName>
        <fullName evidence="1">Uncharacterized protein</fullName>
    </submittedName>
</protein>
<keyword evidence="2" id="KW-1185">Reference proteome</keyword>